<organism evidence="1 2">
    <name type="scientific">Macroventuria anomochaeta</name>
    <dbReference type="NCBI Taxonomy" id="301207"/>
    <lineage>
        <taxon>Eukaryota</taxon>
        <taxon>Fungi</taxon>
        <taxon>Dikarya</taxon>
        <taxon>Ascomycota</taxon>
        <taxon>Pezizomycotina</taxon>
        <taxon>Dothideomycetes</taxon>
        <taxon>Pleosporomycetidae</taxon>
        <taxon>Pleosporales</taxon>
        <taxon>Pleosporineae</taxon>
        <taxon>Didymellaceae</taxon>
        <taxon>Macroventuria</taxon>
    </lineage>
</organism>
<comment type="caution">
    <text evidence="1">The sequence shown here is derived from an EMBL/GenBank/DDBJ whole genome shotgun (WGS) entry which is preliminary data.</text>
</comment>
<keyword evidence="2" id="KW-1185">Reference proteome</keyword>
<dbReference type="Proteomes" id="UP000799754">
    <property type="component" value="Unassembled WGS sequence"/>
</dbReference>
<dbReference type="EMBL" id="MU006708">
    <property type="protein sequence ID" value="KAF2630116.1"/>
    <property type="molecule type" value="Genomic_DNA"/>
</dbReference>
<gene>
    <name evidence="1" type="ORF">BU25DRAFT_456523</name>
</gene>
<reference evidence="1" key="1">
    <citation type="journal article" date="2020" name="Stud. Mycol.">
        <title>101 Dothideomycetes genomes: a test case for predicting lifestyles and emergence of pathogens.</title>
        <authorList>
            <person name="Haridas S."/>
            <person name="Albert R."/>
            <person name="Binder M."/>
            <person name="Bloem J."/>
            <person name="Labutti K."/>
            <person name="Salamov A."/>
            <person name="Andreopoulos B."/>
            <person name="Baker S."/>
            <person name="Barry K."/>
            <person name="Bills G."/>
            <person name="Bluhm B."/>
            <person name="Cannon C."/>
            <person name="Castanera R."/>
            <person name="Culley D."/>
            <person name="Daum C."/>
            <person name="Ezra D."/>
            <person name="Gonzalez J."/>
            <person name="Henrissat B."/>
            <person name="Kuo A."/>
            <person name="Liang C."/>
            <person name="Lipzen A."/>
            <person name="Lutzoni F."/>
            <person name="Magnuson J."/>
            <person name="Mondo S."/>
            <person name="Nolan M."/>
            <person name="Ohm R."/>
            <person name="Pangilinan J."/>
            <person name="Park H.-J."/>
            <person name="Ramirez L."/>
            <person name="Alfaro M."/>
            <person name="Sun H."/>
            <person name="Tritt A."/>
            <person name="Yoshinaga Y."/>
            <person name="Zwiers L.-H."/>
            <person name="Turgeon B."/>
            <person name="Goodwin S."/>
            <person name="Spatafora J."/>
            <person name="Crous P."/>
            <person name="Grigoriev I."/>
        </authorList>
    </citation>
    <scope>NUCLEOTIDE SEQUENCE</scope>
    <source>
        <strain evidence="1">CBS 525.71</strain>
    </source>
</reference>
<protein>
    <submittedName>
        <fullName evidence="1">Uncharacterized protein</fullName>
    </submittedName>
</protein>
<evidence type="ECO:0000313" key="1">
    <source>
        <dbReference type="EMBL" id="KAF2630116.1"/>
    </source>
</evidence>
<sequence length="107" mass="12127">MSYGQFLSQSPLTSAPIIYTSSFPGVGKLTVAREIVKILGEDNTILQDSHKLIDSVNTLCSRGHPDYQKERKAERERQFEAYVKNSEFKDRVVISTDFTNMQPEAAR</sequence>
<accession>A0ACB6S7K2</accession>
<name>A0ACB6S7K2_9PLEO</name>
<proteinExistence type="predicted"/>
<evidence type="ECO:0000313" key="2">
    <source>
        <dbReference type="Proteomes" id="UP000799754"/>
    </source>
</evidence>